<proteinExistence type="predicted"/>
<dbReference type="PANTHER" id="PTHR34094:SF1">
    <property type="entry name" value="PROTEIN FAM185A"/>
    <property type="match status" value="1"/>
</dbReference>
<accession>A0ABV5B0L7</accession>
<organism evidence="4 5">
    <name type="scientific">Paenibacillus enshidis</name>
    <dbReference type="NCBI Taxonomy" id="1458439"/>
    <lineage>
        <taxon>Bacteria</taxon>
        <taxon>Bacillati</taxon>
        <taxon>Bacillota</taxon>
        <taxon>Bacilli</taxon>
        <taxon>Bacillales</taxon>
        <taxon>Paenibacillaceae</taxon>
        <taxon>Paenibacillus</taxon>
    </lineage>
</organism>
<evidence type="ECO:0000256" key="2">
    <source>
        <dbReference type="SAM" id="Phobius"/>
    </source>
</evidence>
<gene>
    <name evidence="4" type="ORF">ACE41H_24905</name>
</gene>
<dbReference type="EMBL" id="JBHHMI010000055">
    <property type="protein sequence ID" value="MFB5270000.1"/>
    <property type="molecule type" value="Genomic_DNA"/>
</dbReference>
<evidence type="ECO:0000313" key="4">
    <source>
        <dbReference type="EMBL" id="MFB5270000.1"/>
    </source>
</evidence>
<evidence type="ECO:0000259" key="3">
    <source>
        <dbReference type="Pfam" id="PF13349"/>
    </source>
</evidence>
<feature type="transmembrane region" description="Helical" evidence="2">
    <location>
        <begin position="40"/>
        <end position="60"/>
    </location>
</feature>
<name>A0ABV5B0L7_9BACL</name>
<evidence type="ECO:0000313" key="5">
    <source>
        <dbReference type="Proteomes" id="UP001580346"/>
    </source>
</evidence>
<reference evidence="4 5" key="1">
    <citation type="submission" date="2024-09" db="EMBL/GenBank/DDBJ databases">
        <title>Paenibacillus zeirhizospherea sp. nov., isolated from surface of the maize (Zea mays) roots in a horticulture field, Hungary.</title>
        <authorList>
            <person name="Marton D."/>
            <person name="Farkas M."/>
            <person name="Bedics A."/>
            <person name="Toth E."/>
            <person name="Tancsics A."/>
            <person name="Boka K."/>
            <person name="Maroti G."/>
            <person name="Kriszt B."/>
            <person name="Cserhati M."/>
        </authorList>
    </citation>
    <scope>NUCLEOTIDE SEQUENCE [LARGE SCALE GENOMIC DNA]</scope>
    <source>
        <strain evidence="4 5">KCTC 33519</strain>
    </source>
</reference>
<evidence type="ECO:0000256" key="1">
    <source>
        <dbReference type="SAM" id="MobiDB-lite"/>
    </source>
</evidence>
<protein>
    <submittedName>
        <fullName evidence="4">DUF4097 family beta strand repeat-containing protein</fullName>
    </submittedName>
</protein>
<dbReference type="PANTHER" id="PTHR34094">
    <property type="match status" value="1"/>
</dbReference>
<sequence>MQRKIRVGRYTASLLLLSVGALLFTDLMQGTDYMMELLTWWPLLFVGLGLEYFLFCWRTVRRSDVLNKRKRLFRLDLKGLLLSVLLCASVFIVTQQEHYMYLWNRVSLNLTAASMDFSEEKGNRMDKGSVLVPVGMQTSELLVEGVNGDITVRKAAVQDVEVHTTMWVDQVTAEEARAIAEASSLQATNGNTIRIWTSAQGYGASGKRQPLMNMEIVLPEDRRFDMDIRTSNGDITLTGVNAIHSISLQSGNGSLAVNDVIGDIRGTTLNGTVNVHGVTGNMEMSTNRGNMLAGDISGSTTLNTLVGDIQAARTEGDIKVDTKNGNIGINGASWNVDASSLNGGIAVQSNRIGGNWNIYSAVGDITLRLPVLGSFRLEGSSSYGDIFADVPFEVDGKKVSGQVGDGQYSLLVEGNSDLTVRSSEMSQPELAPSLETPEEAGTPR</sequence>
<feature type="domain" description="DUF4097" evidence="3">
    <location>
        <begin position="188"/>
        <end position="401"/>
    </location>
</feature>
<feature type="transmembrane region" description="Helical" evidence="2">
    <location>
        <begin position="72"/>
        <end position="93"/>
    </location>
</feature>
<keyword evidence="2" id="KW-1133">Transmembrane helix</keyword>
<keyword evidence="2" id="KW-0472">Membrane</keyword>
<dbReference type="Proteomes" id="UP001580346">
    <property type="component" value="Unassembled WGS sequence"/>
</dbReference>
<comment type="caution">
    <text evidence="4">The sequence shown here is derived from an EMBL/GenBank/DDBJ whole genome shotgun (WGS) entry which is preliminary data.</text>
</comment>
<keyword evidence="5" id="KW-1185">Reference proteome</keyword>
<dbReference type="RefSeq" id="WP_375358267.1">
    <property type="nucleotide sequence ID" value="NZ_JBHHMI010000055.1"/>
</dbReference>
<keyword evidence="2" id="KW-0812">Transmembrane</keyword>
<dbReference type="Pfam" id="PF13349">
    <property type="entry name" value="DUF4097"/>
    <property type="match status" value="1"/>
</dbReference>
<feature type="region of interest" description="Disordered" evidence="1">
    <location>
        <begin position="420"/>
        <end position="444"/>
    </location>
</feature>
<dbReference type="InterPro" id="IPR025164">
    <property type="entry name" value="Toastrack_DUF4097"/>
</dbReference>